<protein>
    <submittedName>
        <fullName evidence="4">Neogenin_C domain-containing protein</fullName>
    </submittedName>
</protein>
<feature type="compositionally biased region" description="Polar residues" evidence="1">
    <location>
        <begin position="77"/>
        <end position="105"/>
    </location>
</feature>
<reference evidence="4" key="1">
    <citation type="submission" date="2016-06" db="UniProtKB">
        <authorList>
            <consortium name="WormBaseParasite"/>
        </authorList>
    </citation>
    <scope>IDENTIFICATION</scope>
</reference>
<evidence type="ECO:0000256" key="1">
    <source>
        <dbReference type="SAM" id="MobiDB-lite"/>
    </source>
</evidence>
<feature type="compositionally biased region" description="Low complexity" evidence="1">
    <location>
        <begin position="138"/>
        <end position="149"/>
    </location>
</feature>
<evidence type="ECO:0000313" key="2">
    <source>
        <dbReference type="EMBL" id="VDP91053.1"/>
    </source>
</evidence>
<sequence>QELSARFSAVAPRRPPNNNIINTASTSESTSVVDQAKPAQPVHGTTTLKPIPNSLISHIPNIQPKPVATHLPPTYSAWPSTDSKSTKTGTEVHASSSLSTMTVIASNPSSSDGSSSSFFTSRPLNDHADRPYPASYGSAVSTCSSRSSSLGDHRPSGGSQSEISSNAYAGSAAAGVQSALRETMKIAVESDHTAFIDSGVQLS</sequence>
<feature type="region of interest" description="Disordered" evidence="1">
    <location>
        <begin position="1"/>
        <end position="46"/>
    </location>
</feature>
<gene>
    <name evidence="2" type="ORF">ECPE_LOCUS13781</name>
</gene>
<feature type="compositionally biased region" description="Low complexity" evidence="1">
    <location>
        <begin position="106"/>
        <end position="121"/>
    </location>
</feature>
<dbReference type="AlphaFoldDB" id="A0A183B3J6"/>
<accession>A0A183B3J6</accession>
<keyword evidence="3" id="KW-1185">Reference proteome</keyword>
<evidence type="ECO:0000313" key="3">
    <source>
        <dbReference type="Proteomes" id="UP000272942"/>
    </source>
</evidence>
<dbReference type="EMBL" id="UZAN01055944">
    <property type="protein sequence ID" value="VDP91053.1"/>
    <property type="molecule type" value="Genomic_DNA"/>
</dbReference>
<evidence type="ECO:0000313" key="4">
    <source>
        <dbReference type="WBParaSite" id="ECPE_0001382101-mRNA-1"/>
    </source>
</evidence>
<feature type="compositionally biased region" description="Low complexity" evidence="1">
    <location>
        <begin position="164"/>
        <end position="174"/>
    </location>
</feature>
<organism evidence="4">
    <name type="scientific">Echinostoma caproni</name>
    <dbReference type="NCBI Taxonomy" id="27848"/>
    <lineage>
        <taxon>Eukaryota</taxon>
        <taxon>Metazoa</taxon>
        <taxon>Spiralia</taxon>
        <taxon>Lophotrochozoa</taxon>
        <taxon>Platyhelminthes</taxon>
        <taxon>Trematoda</taxon>
        <taxon>Digenea</taxon>
        <taxon>Plagiorchiida</taxon>
        <taxon>Echinostomata</taxon>
        <taxon>Echinostomatoidea</taxon>
        <taxon>Echinostomatidae</taxon>
        <taxon>Echinostoma</taxon>
    </lineage>
</organism>
<dbReference type="WBParaSite" id="ECPE_0001382101-mRNA-1">
    <property type="protein sequence ID" value="ECPE_0001382101-mRNA-1"/>
    <property type="gene ID" value="ECPE_0001382101"/>
</dbReference>
<name>A0A183B3J6_9TREM</name>
<dbReference type="Proteomes" id="UP000272942">
    <property type="component" value="Unassembled WGS sequence"/>
</dbReference>
<feature type="region of interest" description="Disordered" evidence="1">
    <location>
        <begin position="70"/>
        <end position="174"/>
    </location>
</feature>
<reference evidence="2 3" key="2">
    <citation type="submission" date="2018-11" db="EMBL/GenBank/DDBJ databases">
        <authorList>
            <consortium name="Pathogen Informatics"/>
        </authorList>
    </citation>
    <scope>NUCLEOTIDE SEQUENCE [LARGE SCALE GENOMIC DNA]</scope>
    <source>
        <strain evidence="2 3">Egypt</strain>
    </source>
</reference>
<feature type="compositionally biased region" description="Polar residues" evidence="1">
    <location>
        <begin position="23"/>
        <end position="33"/>
    </location>
</feature>
<proteinExistence type="predicted"/>